<dbReference type="AlphaFoldDB" id="E3QLI8"/>
<dbReference type="PROSITE" id="PS50837">
    <property type="entry name" value="NACHT"/>
    <property type="match status" value="1"/>
</dbReference>
<dbReference type="PANTHER" id="PTHR10039">
    <property type="entry name" value="AMELOGENIN"/>
    <property type="match status" value="1"/>
</dbReference>
<reference evidence="4" key="1">
    <citation type="journal article" date="2012" name="Nat. Genet.">
        <title>Lifestyle transitions in plant pathogenic Colletotrichum fungi deciphered by genome and transcriptome analyses.</title>
        <authorList>
            <person name="O'Connell R.J."/>
            <person name="Thon M.R."/>
            <person name="Hacquard S."/>
            <person name="Amyotte S.G."/>
            <person name="Kleemann J."/>
            <person name="Torres M.F."/>
            <person name="Damm U."/>
            <person name="Buiate E.A."/>
            <person name="Epstein L."/>
            <person name="Alkan N."/>
            <person name="Altmueller J."/>
            <person name="Alvarado-Balderrama L."/>
            <person name="Bauser C.A."/>
            <person name="Becker C."/>
            <person name="Birren B.W."/>
            <person name="Chen Z."/>
            <person name="Choi J."/>
            <person name="Crouch J.A."/>
            <person name="Duvick J.P."/>
            <person name="Farman M.A."/>
            <person name="Gan P."/>
            <person name="Heiman D."/>
            <person name="Henrissat B."/>
            <person name="Howard R.J."/>
            <person name="Kabbage M."/>
            <person name="Koch C."/>
            <person name="Kracher B."/>
            <person name="Kubo Y."/>
            <person name="Law A.D."/>
            <person name="Lebrun M.-H."/>
            <person name="Lee Y.-H."/>
            <person name="Miyara I."/>
            <person name="Moore N."/>
            <person name="Neumann U."/>
            <person name="Nordstroem K."/>
            <person name="Panaccione D.G."/>
            <person name="Panstruga R."/>
            <person name="Place M."/>
            <person name="Proctor R.H."/>
            <person name="Prusky D."/>
            <person name="Rech G."/>
            <person name="Reinhardt R."/>
            <person name="Rollins J.A."/>
            <person name="Rounsley S."/>
            <person name="Schardl C.L."/>
            <person name="Schwartz D.C."/>
            <person name="Shenoy N."/>
            <person name="Shirasu K."/>
            <person name="Sikhakolli U.R."/>
            <person name="Stueber K."/>
            <person name="Sukno S.A."/>
            <person name="Sweigard J.A."/>
            <person name="Takano Y."/>
            <person name="Takahara H."/>
            <person name="Trail F."/>
            <person name="van der Does H.C."/>
            <person name="Voll L.M."/>
            <person name="Will I."/>
            <person name="Young S."/>
            <person name="Zeng Q."/>
            <person name="Zhang J."/>
            <person name="Zhou S."/>
            <person name="Dickman M.B."/>
            <person name="Schulze-Lefert P."/>
            <person name="Ver Loren van Themaat E."/>
            <person name="Ma L.-J."/>
            <person name="Vaillancourt L.J."/>
        </authorList>
    </citation>
    <scope>NUCLEOTIDE SEQUENCE [LARGE SCALE GENOMIC DNA]</scope>
    <source>
        <strain evidence="4">M1.001 / M2 / FGSC 10212</strain>
    </source>
</reference>
<dbReference type="InterPro" id="IPR056884">
    <property type="entry name" value="NPHP3-like_N"/>
</dbReference>
<evidence type="ECO:0000256" key="1">
    <source>
        <dbReference type="ARBA" id="ARBA00022737"/>
    </source>
</evidence>
<organism evidence="4">
    <name type="scientific">Colletotrichum graminicola (strain M1.001 / M2 / FGSC 10212)</name>
    <name type="common">Maize anthracnose fungus</name>
    <name type="synonym">Glomerella graminicola</name>
    <dbReference type="NCBI Taxonomy" id="645133"/>
    <lineage>
        <taxon>Eukaryota</taxon>
        <taxon>Fungi</taxon>
        <taxon>Dikarya</taxon>
        <taxon>Ascomycota</taxon>
        <taxon>Pezizomycotina</taxon>
        <taxon>Sordariomycetes</taxon>
        <taxon>Hypocreomycetidae</taxon>
        <taxon>Glomerellales</taxon>
        <taxon>Glomerellaceae</taxon>
        <taxon>Colletotrichum</taxon>
        <taxon>Colletotrichum graminicola species complex</taxon>
    </lineage>
</organism>
<dbReference type="RefSeq" id="XP_008095746.1">
    <property type="nucleotide sequence ID" value="XM_008097555.1"/>
</dbReference>
<dbReference type="EMBL" id="GG697357">
    <property type="protein sequence ID" value="EFQ31726.1"/>
    <property type="molecule type" value="Genomic_DNA"/>
</dbReference>
<dbReference type="GeneID" id="24412066"/>
<sequence length="314" mass="35882">MKYGVAALHIQNLFSQILQEPGAHSELYGTGIQHAGSGKFTAREIYIGPTSDNELERELLRDLRISDPRDDKQRIERTKGGLVLDSFRWVLYHDDFRRWQDDGQSRMLWVKGDPDKGKTILLCGIITELEKRPVDTVLSYFLCQATDVRLNNATAVLRGLVYLLLDQQPSLIKRLRKKYDHVEDVNSWDVLSRTLLFILQDLGSQTTYLVIDALDECETGLSQLLYLIIQASSTTQAKWLLSSCNRRDIEQVIRPRESQTRLSLELKENAELVSRAVNTYISQCISQLAVLEGDVLLKDQIRSKIQQKADGTFL</sequence>
<proteinExistence type="predicted"/>
<evidence type="ECO:0000313" key="3">
    <source>
        <dbReference type="EMBL" id="EFQ31726.1"/>
    </source>
</evidence>
<accession>E3QLI8</accession>
<evidence type="ECO:0000259" key="2">
    <source>
        <dbReference type="PROSITE" id="PS50837"/>
    </source>
</evidence>
<gene>
    <name evidence="3" type="ORF">GLRG_06701</name>
</gene>
<dbReference type="Pfam" id="PF24883">
    <property type="entry name" value="NPHP3_N"/>
    <property type="match status" value="1"/>
</dbReference>
<protein>
    <submittedName>
        <fullName evidence="3">NACHT domain-containing protein</fullName>
    </submittedName>
</protein>
<feature type="domain" description="NACHT" evidence="2">
    <location>
        <begin position="106"/>
        <end position="243"/>
    </location>
</feature>
<dbReference type="STRING" id="645133.E3QLI8"/>
<dbReference type="Gene3D" id="3.40.50.300">
    <property type="entry name" value="P-loop containing nucleotide triphosphate hydrolases"/>
    <property type="match status" value="1"/>
</dbReference>
<dbReference type="PANTHER" id="PTHR10039:SF14">
    <property type="entry name" value="NACHT DOMAIN-CONTAINING PROTEIN"/>
    <property type="match status" value="1"/>
</dbReference>
<evidence type="ECO:0000313" key="4">
    <source>
        <dbReference type="Proteomes" id="UP000008782"/>
    </source>
</evidence>
<dbReference type="eggNOG" id="KOG0266">
    <property type="taxonomic scope" value="Eukaryota"/>
</dbReference>
<dbReference type="InterPro" id="IPR007111">
    <property type="entry name" value="NACHT_NTPase"/>
</dbReference>
<name>E3QLI8_COLGM</name>
<dbReference type="InterPro" id="IPR027417">
    <property type="entry name" value="P-loop_NTPase"/>
</dbReference>
<dbReference type="HOGENOM" id="CLU_000288_6_21_1"/>
<dbReference type="VEuPathDB" id="FungiDB:GLRG_06701"/>
<dbReference type="OrthoDB" id="538223at2759"/>
<keyword evidence="1" id="KW-0677">Repeat</keyword>
<keyword evidence="4" id="KW-1185">Reference proteome</keyword>
<dbReference type="Proteomes" id="UP000008782">
    <property type="component" value="Unassembled WGS sequence"/>
</dbReference>